<dbReference type="FunFam" id="2.20.110.10:FF:000003">
    <property type="entry name" value="Junctophilin"/>
    <property type="match status" value="1"/>
</dbReference>
<dbReference type="SMART" id="SM00698">
    <property type="entry name" value="MORN"/>
    <property type="match status" value="6"/>
</dbReference>
<reference evidence="14" key="2">
    <citation type="submission" date="2025-09" db="UniProtKB">
        <authorList>
            <consortium name="Ensembl"/>
        </authorList>
    </citation>
    <scope>IDENTIFICATION</scope>
</reference>
<evidence type="ECO:0000256" key="12">
    <source>
        <dbReference type="SAM" id="MobiDB-lite"/>
    </source>
</evidence>
<evidence type="ECO:0000313" key="15">
    <source>
        <dbReference type="Proteomes" id="UP000264820"/>
    </source>
</evidence>
<evidence type="ECO:0000256" key="6">
    <source>
        <dbReference type="ARBA" id="ARBA00022692"/>
    </source>
</evidence>
<keyword evidence="10 13" id="KW-0472">Membrane</keyword>
<keyword evidence="5" id="KW-0597">Phosphoprotein</keyword>
<dbReference type="PANTHER" id="PTHR23085">
    <property type="entry name" value="GH28348P"/>
    <property type="match status" value="1"/>
</dbReference>
<keyword evidence="15" id="KW-1185">Reference proteome</keyword>
<evidence type="ECO:0000256" key="10">
    <source>
        <dbReference type="ARBA" id="ARBA00023136"/>
    </source>
</evidence>
<evidence type="ECO:0000256" key="8">
    <source>
        <dbReference type="ARBA" id="ARBA00022824"/>
    </source>
</evidence>
<protein>
    <submittedName>
        <fullName evidence="14">Junctophilin 3a</fullName>
    </submittedName>
</protein>
<keyword evidence="7" id="KW-0677">Repeat</keyword>
<evidence type="ECO:0000256" key="13">
    <source>
        <dbReference type="SAM" id="Phobius"/>
    </source>
</evidence>
<comment type="subcellular location">
    <subcellularLocation>
        <location evidence="2">Cell membrane</location>
        <topology evidence="2">Peripheral membrane protein</topology>
    </subcellularLocation>
    <subcellularLocation>
        <location evidence="1">Endoplasmic reticulum membrane</location>
        <topology evidence="1">Single-pass type IV membrane protein</topology>
    </subcellularLocation>
</comment>
<dbReference type="GO" id="GO:0005886">
    <property type="term" value="C:plasma membrane"/>
    <property type="evidence" value="ECO:0007669"/>
    <property type="project" value="UniProtKB-SubCell"/>
</dbReference>
<evidence type="ECO:0000256" key="5">
    <source>
        <dbReference type="ARBA" id="ARBA00022553"/>
    </source>
</evidence>
<dbReference type="AlphaFoldDB" id="A0A3Q2Z2W9"/>
<dbReference type="GO" id="GO:0005789">
    <property type="term" value="C:endoplasmic reticulum membrane"/>
    <property type="evidence" value="ECO:0007669"/>
    <property type="project" value="UniProtKB-SubCell"/>
</dbReference>
<dbReference type="OMA" id="ANNWTDD"/>
<dbReference type="Pfam" id="PF02493">
    <property type="entry name" value="MORN"/>
    <property type="match status" value="6"/>
</dbReference>
<sequence>MSTGGRFDFDDGGSYCGGWEQGKAHGRGVCTGPQGQGEYAGAWSHGFEVLGVYTWPSGNNYQGTWAQGKRHGIGVESKGRWDYRGEWTQGFKGRYGQLESTASGARYEGTWSNGLQDGYGTETYSDGGTYQGQWLAGMRHGYGVRQSVPYGMAAVILFPLRTSINSLRSEHSHGPPAVLEDGVANTPTDGVAAGLAGSPVGRGGFALTAPSEAERQRKRKGRFRQSILSGLKLRRSESKSSLASQLSKQSSFCSEAGMSTVSSAASDIHSNASENEQGTPVDATVTEMYAGEWRSDHRAGWGVGRRSDGLHYAGEWAGNKRHGYGCTTFPDGTKEEGKYKQNMLVSGKRKNLIPLRASKIREKVDRAVEAAEKAAEIAKQKAEIAMSRMSHARGKAEAAEKVAQKAMEECRLSRIAAKELSPSFHIYGNGLECQKPQHQNVKDKDHEVISTGTDSPELCTPDTTPPVITPDLSPVLSVPICPTGSPPNHVHRPRNACFMRQSAVDDQGGSEIQVLVESRGMDLPKVGAHNWADDTYPDRGCSSRSTTPSLLEEQEGQINGHDPVPLTNHKLREKPNGLTEGWTAESTLRWSPVHSRLTEQDEERINEYTVDMRLQCPESQLSRGLSPESPAPKNNRLRSRGLRPVREGSVDSVQMLDNLSAGAELEDWPLQRDLTLSPPFQSQPITLEQEGELLSLKSNSGSSSILVVLVILLNIGVAILFIHFFI</sequence>
<organism evidence="14 15">
    <name type="scientific">Hippocampus comes</name>
    <name type="common">Tiger tail seahorse</name>
    <dbReference type="NCBI Taxonomy" id="109280"/>
    <lineage>
        <taxon>Eukaryota</taxon>
        <taxon>Metazoa</taxon>
        <taxon>Chordata</taxon>
        <taxon>Craniata</taxon>
        <taxon>Vertebrata</taxon>
        <taxon>Euteleostomi</taxon>
        <taxon>Actinopterygii</taxon>
        <taxon>Neopterygii</taxon>
        <taxon>Teleostei</taxon>
        <taxon>Neoteleostei</taxon>
        <taxon>Acanthomorphata</taxon>
        <taxon>Syngnathiaria</taxon>
        <taxon>Syngnathiformes</taxon>
        <taxon>Syngnathoidei</taxon>
        <taxon>Syngnathidae</taxon>
        <taxon>Hippocampus</taxon>
    </lineage>
</organism>
<keyword evidence="11" id="KW-0175">Coiled coil</keyword>
<evidence type="ECO:0000256" key="7">
    <source>
        <dbReference type="ARBA" id="ARBA00022737"/>
    </source>
</evidence>
<dbReference type="GO" id="GO:0030314">
    <property type="term" value="C:junctional membrane complex"/>
    <property type="evidence" value="ECO:0007669"/>
    <property type="project" value="InterPro"/>
</dbReference>
<dbReference type="Proteomes" id="UP000264820">
    <property type="component" value="Unplaced"/>
</dbReference>
<evidence type="ECO:0000256" key="4">
    <source>
        <dbReference type="ARBA" id="ARBA00022475"/>
    </source>
</evidence>
<dbReference type="InterPro" id="IPR003409">
    <property type="entry name" value="MORN"/>
</dbReference>
<accession>A0A3Q2Z2W9</accession>
<keyword evidence="6 13" id="KW-0812">Transmembrane</keyword>
<dbReference type="PANTHER" id="PTHR23085:SF17">
    <property type="entry name" value="JUNCTOPHILIN-3-LIKE"/>
    <property type="match status" value="1"/>
</dbReference>
<keyword evidence="8" id="KW-0256">Endoplasmic reticulum</keyword>
<evidence type="ECO:0000256" key="2">
    <source>
        <dbReference type="ARBA" id="ARBA00004202"/>
    </source>
</evidence>
<feature type="transmembrane region" description="Helical" evidence="13">
    <location>
        <begin position="705"/>
        <end position="725"/>
    </location>
</feature>
<keyword evidence="9 13" id="KW-1133">Transmembrane helix</keyword>
<feature type="region of interest" description="Disordered" evidence="12">
    <location>
        <begin position="619"/>
        <end position="644"/>
    </location>
</feature>
<name>A0A3Q2Z2W9_HIPCM</name>
<proteinExistence type="inferred from homology"/>
<reference evidence="14" key="1">
    <citation type="submission" date="2025-08" db="UniProtKB">
        <authorList>
            <consortium name="Ensembl"/>
        </authorList>
    </citation>
    <scope>IDENTIFICATION</scope>
</reference>
<evidence type="ECO:0000256" key="9">
    <source>
        <dbReference type="ARBA" id="ARBA00022989"/>
    </source>
</evidence>
<comment type="similarity">
    <text evidence="3">Belongs to the junctophilin family.</text>
</comment>
<evidence type="ECO:0000256" key="11">
    <source>
        <dbReference type="SAM" id="Coils"/>
    </source>
</evidence>
<dbReference type="STRING" id="109280.ENSHCOP00000020327"/>
<evidence type="ECO:0000313" key="14">
    <source>
        <dbReference type="Ensembl" id="ENSHCOP00000020327.1"/>
    </source>
</evidence>
<dbReference type="Gene3D" id="2.20.110.10">
    <property type="entry name" value="Histone H3 K4-specific methyltransferase SET7/9 N-terminal domain"/>
    <property type="match status" value="3"/>
</dbReference>
<dbReference type="SUPFAM" id="SSF82185">
    <property type="entry name" value="Histone H3 K4-specific methyltransferase SET7/9 N-terminal domain"/>
    <property type="match status" value="2"/>
</dbReference>
<dbReference type="GO" id="GO:0048167">
    <property type="term" value="P:regulation of synaptic plasticity"/>
    <property type="evidence" value="ECO:0007669"/>
    <property type="project" value="TreeGrafter"/>
</dbReference>
<evidence type="ECO:0000256" key="1">
    <source>
        <dbReference type="ARBA" id="ARBA00004163"/>
    </source>
</evidence>
<dbReference type="FunFam" id="2.20.110.10:FF:000001">
    <property type="entry name" value="Junctophilin"/>
    <property type="match status" value="1"/>
</dbReference>
<feature type="coiled-coil region" evidence="11">
    <location>
        <begin position="361"/>
        <end position="409"/>
    </location>
</feature>
<dbReference type="GeneTree" id="ENSGT00940000158707"/>
<dbReference type="Ensembl" id="ENSHCOT00000006479.1">
    <property type="protein sequence ID" value="ENSHCOP00000020327.1"/>
    <property type="gene ID" value="ENSHCOG00000006302.1"/>
</dbReference>
<dbReference type="InterPro" id="IPR017191">
    <property type="entry name" value="Junctophilin"/>
</dbReference>
<keyword evidence="4" id="KW-1003">Cell membrane</keyword>
<evidence type="ECO:0000256" key="3">
    <source>
        <dbReference type="ARBA" id="ARBA00008599"/>
    </source>
</evidence>